<dbReference type="Pfam" id="PF03091">
    <property type="entry name" value="CutA1"/>
    <property type="match status" value="1"/>
</dbReference>
<dbReference type="Gene3D" id="3.30.70.120">
    <property type="match status" value="1"/>
</dbReference>
<evidence type="ECO:0000313" key="3">
    <source>
        <dbReference type="Proteomes" id="UP000587527"/>
    </source>
</evidence>
<gene>
    <name evidence="2" type="ORF">F4553_008010</name>
</gene>
<comment type="caution">
    <text evidence="2">The sequence shown here is derived from an EMBL/GenBank/DDBJ whole genome shotgun (WGS) entry which is preliminary data.</text>
</comment>
<dbReference type="AlphaFoldDB" id="A0A841C3S3"/>
<reference evidence="2 3" key="1">
    <citation type="submission" date="2020-08" db="EMBL/GenBank/DDBJ databases">
        <title>Sequencing the genomes of 1000 actinobacteria strains.</title>
        <authorList>
            <person name="Klenk H.-P."/>
        </authorList>
    </citation>
    <scope>NUCLEOTIDE SEQUENCE [LARGE SCALE GENOMIC DNA]</scope>
    <source>
        <strain evidence="2 3">DSM 45362</strain>
    </source>
</reference>
<dbReference type="InterPro" id="IPR004323">
    <property type="entry name" value="Ion_tolerance_CutA"/>
</dbReference>
<keyword evidence="3" id="KW-1185">Reference proteome</keyword>
<dbReference type="SUPFAM" id="SSF54913">
    <property type="entry name" value="GlnB-like"/>
    <property type="match status" value="1"/>
</dbReference>
<dbReference type="RefSeq" id="WP_312875559.1">
    <property type="nucleotide sequence ID" value="NZ_JACHMN010000003.1"/>
</dbReference>
<comment type="similarity">
    <text evidence="1">Belongs to the CutA family.</text>
</comment>
<dbReference type="EMBL" id="JACHMN010000003">
    <property type="protein sequence ID" value="MBB5874576.1"/>
    <property type="molecule type" value="Genomic_DNA"/>
</dbReference>
<dbReference type="InterPro" id="IPR011322">
    <property type="entry name" value="N-reg_PII-like_a/b"/>
</dbReference>
<dbReference type="InterPro" id="IPR015867">
    <property type="entry name" value="N-reg_PII/ATP_PRibTrfase_C"/>
</dbReference>
<dbReference type="PANTHER" id="PTHR23419:SF8">
    <property type="entry name" value="FI09726P"/>
    <property type="match status" value="1"/>
</dbReference>
<name>A0A841C3S3_9ACTN</name>
<organism evidence="2 3">
    <name type="scientific">Allocatelliglobosispora scoriae</name>
    <dbReference type="NCBI Taxonomy" id="643052"/>
    <lineage>
        <taxon>Bacteria</taxon>
        <taxon>Bacillati</taxon>
        <taxon>Actinomycetota</taxon>
        <taxon>Actinomycetes</taxon>
        <taxon>Micromonosporales</taxon>
        <taxon>Micromonosporaceae</taxon>
        <taxon>Allocatelliglobosispora</taxon>
    </lineage>
</organism>
<dbReference type="PANTHER" id="PTHR23419">
    <property type="entry name" value="DIVALENT CATION TOLERANCE CUTA-RELATED"/>
    <property type="match status" value="1"/>
</dbReference>
<evidence type="ECO:0000313" key="2">
    <source>
        <dbReference type="EMBL" id="MBB5874576.1"/>
    </source>
</evidence>
<accession>A0A841C3S3</accession>
<evidence type="ECO:0000256" key="1">
    <source>
        <dbReference type="ARBA" id="ARBA00010169"/>
    </source>
</evidence>
<proteinExistence type="inferred from homology"/>
<dbReference type="Proteomes" id="UP000587527">
    <property type="component" value="Unassembled WGS sequence"/>
</dbReference>
<dbReference type="GO" id="GO:0005507">
    <property type="term" value="F:copper ion binding"/>
    <property type="evidence" value="ECO:0007669"/>
    <property type="project" value="TreeGrafter"/>
</dbReference>
<sequence>MTEVTGEQYVQVSTTTDSADRAAELVSSAVAARVAACGQVVGPITSTYWWQGAQETAEEWLILFKTPADRAAALQQHILAGHGYDVPEIIHTPIIGGNPAYLAWLTAETRFAQG</sequence>
<dbReference type="GO" id="GO:0010038">
    <property type="term" value="P:response to metal ion"/>
    <property type="evidence" value="ECO:0007669"/>
    <property type="project" value="InterPro"/>
</dbReference>
<protein>
    <submittedName>
        <fullName evidence="2">Periplasmic divalent cation tolerance protein</fullName>
    </submittedName>
</protein>